<protein>
    <submittedName>
        <fullName evidence="4">Retrovirus-related Pol polyprotein from transposon TNT 1-94</fullName>
    </submittedName>
</protein>
<comment type="caution">
    <text evidence="4">The sequence shown here is derived from an EMBL/GenBank/DDBJ whole genome shotgun (WGS) entry which is preliminary data.</text>
</comment>
<feature type="domain" description="Retroviral polymerase SH3-like" evidence="3">
    <location>
        <begin position="678"/>
        <end position="730"/>
    </location>
</feature>
<dbReference type="InterPro" id="IPR054722">
    <property type="entry name" value="PolX-like_BBD"/>
</dbReference>
<proteinExistence type="predicted"/>
<evidence type="ECO:0000313" key="4">
    <source>
        <dbReference type="EMBL" id="GEU31924.1"/>
    </source>
</evidence>
<dbReference type="InterPro" id="IPR012337">
    <property type="entry name" value="RNaseH-like_sf"/>
</dbReference>
<gene>
    <name evidence="4" type="ORF">Tci_003902</name>
</gene>
<accession>A0A6L2J8B6</accession>
<feature type="region of interest" description="Disordered" evidence="1">
    <location>
        <begin position="1125"/>
        <end position="1160"/>
    </location>
</feature>
<dbReference type="PANTHER" id="PTHR11439:SF483">
    <property type="entry name" value="PEPTIDE SYNTHASE GLIP-LIKE, PUTATIVE (AFU_ORTHOLOGUE AFUA_3G12920)-RELATED"/>
    <property type="match status" value="1"/>
</dbReference>
<sequence length="1521" mass="170180">MVASAAKLPILNPNEFDLWKMRIEKHFLMTDYSLWEVILNGDSPVPTRLVEGVVQLVAPTTAEQKLAKKNELKARGRLLMALPDKHQLKFNSHKDAKTLINKADLEEHSLDDLFNSLKIYEAEVKHSSSTGTTTQNLTLVSSSNTDSTTDSVSDAASVSTICAKMSMSSLPNVDSLSNATDVDDLEEMDLRWQMAMLTMRARRFLQNTGRNLGANGPTSMGFDMPKVECYNFHRKGLFARECRSPKDSRRNGVAEPQRQTVLVETSTSNTLVSQCDGVGSYNWSYQAEEEPANFSLMAFLALSSSSDTERVIVKVDPLVLYDRFQPSGRYHVVPPLTTRTFMLPKPDLVFHTALIAVETDHSAFTIQLSPTKPPQDLSYTNIPTVPIIEDWVSDSEDESKTKAPQIIPSFVQSSKQVKTPRHFVHLIETSIPATTPKSASPKSNSSGKRRNRKAFFVCKSVDHLIKDCDYHAKKMAQPTPRNYAHRVLTQSKPVSITAVRPVSAAVCKIMVTRPRLAHLIVTKSKSPIRQHITRSQSPKISNSPLRVTAIQASVVNAAQGMQGKWGNLKYALKDKSVIDSGCSWHMTGNMSYLFDFEELNGGYVAFGGNLKGGKISGKGKIKTDLLLPIPFWAEAVNTACYVQNRVLVTKPQNKTPYELLHGKTPSIGFMRPFDSPATILNTLESLRKFKGKVDEGFLVGYSVNSKSFIVFNSRTRIVQETLHVNFLENKPNIAGSGPTWLFDIDSLTRTMNYQPVTAGNQTNLSTDATFDGKKHDFDAKKPESEVILSPSSSAQSRKQDDKTKKEAKGKSLVESFIGYIDLSVEFEDCSDNNSNKVNAIELEDITYSDDENDVGAEASFNNLETSITVSPIPTTRIHKDHPVSQIIGDLSSTTQTRSMTRVVKDQGFEDPDHPDKVYKVVKALYGLHQAPRACQDKYVAEILQKFRLTKGKSASTPIDTEKPLLKDPDGEDVDVHTYRSMIGSLMYLTSSRPDIMFAQTVVATSSTEAEYVAAASCCAQVLWIQNQLLDYGHKLLLFRLTNWCCSLGAVSYLKYTLTVNLNIYVSYIKQFWNTVAIKQVNDITRLQALVDKKKVVVTEAAIREEMLVGQEIEEKGNEDKHVEDVTAGDDAQGDDTAAHGEVPTVTQEPSIPSPTLTIPSTSQALEITKLKRRVKRLENGNKARVLKLRRLQRVGTSQRVDTSDDTVMDDESNQGRMIDEIDKDDAVVLMDEKEEDKKVEEAKVDESAQEDEPAKVQQVVDVVTTAKLIIKVVTAASETVTAASAIISAAKPQVLAATITAAPINIAAAPSRRRKRVVIRDPEEESTTSSIISTKNKSKDKGKWIMKKQLKRRKQNEEVEDLKRHLEIMPDEDDDVYTEATLLARKVPVVDYEIIELNNKPYYKIIRADGTHHLYISFLTLLKNFIREDLEALWSLFKERFSTSKPKNFSDDFLLTTLGAIFKKPDAHAQLILLVERRYLLLRFTLDQMLNNVRLQVEEESEVSLEMLRFTRQQHQEGRLE</sequence>
<evidence type="ECO:0000259" key="2">
    <source>
        <dbReference type="Pfam" id="PF22936"/>
    </source>
</evidence>
<dbReference type="InterPro" id="IPR057670">
    <property type="entry name" value="SH3_retrovirus"/>
</dbReference>
<evidence type="ECO:0000259" key="3">
    <source>
        <dbReference type="Pfam" id="PF25597"/>
    </source>
</evidence>
<feature type="compositionally biased region" description="Low complexity" evidence="1">
    <location>
        <begin position="1149"/>
        <end position="1160"/>
    </location>
</feature>
<evidence type="ECO:0000256" key="1">
    <source>
        <dbReference type="SAM" id="MobiDB-lite"/>
    </source>
</evidence>
<dbReference type="Pfam" id="PF22936">
    <property type="entry name" value="Pol_BBD"/>
    <property type="match status" value="1"/>
</dbReference>
<reference evidence="4" key="1">
    <citation type="journal article" date="2019" name="Sci. Rep.">
        <title>Draft genome of Tanacetum cinerariifolium, the natural source of mosquito coil.</title>
        <authorList>
            <person name="Yamashiro T."/>
            <person name="Shiraishi A."/>
            <person name="Satake H."/>
            <person name="Nakayama K."/>
        </authorList>
    </citation>
    <scope>NUCLEOTIDE SEQUENCE</scope>
</reference>
<feature type="domain" description="Retrovirus-related Pol polyprotein from transposon TNT 1-94-like beta-barrel" evidence="2">
    <location>
        <begin position="577"/>
        <end position="623"/>
    </location>
</feature>
<dbReference type="SUPFAM" id="SSF53098">
    <property type="entry name" value="Ribonuclease H-like"/>
    <property type="match status" value="1"/>
</dbReference>
<dbReference type="EMBL" id="BKCJ010000300">
    <property type="protein sequence ID" value="GEU31924.1"/>
    <property type="molecule type" value="Genomic_DNA"/>
</dbReference>
<name>A0A6L2J8B6_TANCI</name>
<feature type="compositionally biased region" description="Basic and acidic residues" evidence="1">
    <location>
        <begin position="797"/>
        <end position="807"/>
    </location>
</feature>
<organism evidence="4">
    <name type="scientific">Tanacetum cinerariifolium</name>
    <name type="common">Dalmatian daisy</name>
    <name type="synonym">Chrysanthemum cinerariifolium</name>
    <dbReference type="NCBI Taxonomy" id="118510"/>
    <lineage>
        <taxon>Eukaryota</taxon>
        <taxon>Viridiplantae</taxon>
        <taxon>Streptophyta</taxon>
        <taxon>Embryophyta</taxon>
        <taxon>Tracheophyta</taxon>
        <taxon>Spermatophyta</taxon>
        <taxon>Magnoliopsida</taxon>
        <taxon>eudicotyledons</taxon>
        <taxon>Gunneridae</taxon>
        <taxon>Pentapetalae</taxon>
        <taxon>asterids</taxon>
        <taxon>campanulids</taxon>
        <taxon>Asterales</taxon>
        <taxon>Asteraceae</taxon>
        <taxon>Asteroideae</taxon>
        <taxon>Anthemideae</taxon>
        <taxon>Anthemidinae</taxon>
        <taxon>Tanacetum</taxon>
    </lineage>
</organism>
<dbReference type="Pfam" id="PF25597">
    <property type="entry name" value="SH3_retrovirus"/>
    <property type="match status" value="1"/>
</dbReference>
<dbReference type="PANTHER" id="PTHR11439">
    <property type="entry name" value="GAG-POL-RELATED RETROTRANSPOSON"/>
    <property type="match status" value="1"/>
</dbReference>
<feature type="region of interest" description="Disordered" evidence="1">
    <location>
        <begin position="781"/>
        <end position="807"/>
    </location>
</feature>